<accession>X1R956</accession>
<gene>
    <name evidence="1" type="ORF">S06H3_64880</name>
</gene>
<organism evidence="1">
    <name type="scientific">marine sediment metagenome</name>
    <dbReference type="NCBI Taxonomy" id="412755"/>
    <lineage>
        <taxon>unclassified sequences</taxon>
        <taxon>metagenomes</taxon>
        <taxon>ecological metagenomes</taxon>
    </lineage>
</organism>
<protein>
    <submittedName>
        <fullName evidence="1">Uncharacterized protein</fullName>
    </submittedName>
</protein>
<name>X1R956_9ZZZZ</name>
<proteinExistence type="predicted"/>
<dbReference type="AlphaFoldDB" id="X1R956"/>
<dbReference type="EMBL" id="BARV01043478">
    <property type="protein sequence ID" value="GAI63541.1"/>
    <property type="molecule type" value="Genomic_DNA"/>
</dbReference>
<comment type="caution">
    <text evidence="1">The sequence shown here is derived from an EMBL/GenBank/DDBJ whole genome shotgun (WGS) entry which is preliminary data.</text>
</comment>
<evidence type="ECO:0000313" key="1">
    <source>
        <dbReference type="EMBL" id="GAI63541.1"/>
    </source>
</evidence>
<sequence>GMKILRKKEVVNRKTPYVPIAKQGALRRYLVN</sequence>
<feature type="non-terminal residue" evidence="1">
    <location>
        <position position="1"/>
    </location>
</feature>
<reference evidence="1" key="1">
    <citation type="journal article" date="2014" name="Front. Microbiol.">
        <title>High frequency of phylogenetically diverse reductive dehalogenase-homologous genes in deep subseafloor sedimentary metagenomes.</title>
        <authorList>
            <person name="Kawai M."/>
            <person name="Futagami T."/>
            <person name="Toyoda A."/>
            <person name="Takaki Y."/>
            <person name="Nishi S."/>
            <person name="Hori S."/>
            <person name="Arai W."/>
            <person name="Tsubouchi T."/>
            <person name="Morono Y."/>
            <person name="Uchiyama I."/>
            <person name="Ito T."/>
            <person name="Fujiyama A."/>
            <person name="Inagaki F."/>
            <person name="Takami H."/>
        </authorList>
    </citation>
    <scope>NUCLEOTIDE SEQUENCE</scope>
    <source>
        <strain evidence="1">Expedition CK06-06</strain>
    </source>
</reference>